<accession>A0A8G2C9A3</accession>
<dbReference type="SUPFAM" id="SSF54523">
    <property type="entry name" value="Pili subunits"/>
    <property type="match status" value="1"/>
</dbReference>
<dbReference type="InterPro" id="IPR045584">
    <property type="entry name" value="Pilin-like"/>
</dbReference>
<dbReference type="EMBL" id="FQZR01000003">
    <property type="protein sequence ID" value="SHJ06402.1"/>
    <property type="molecule type" value="Genomic_DNA"/>
</dbReference>
<evidence type="ECO:0000259" key="2">
    <source>
        <dbReference type="Pfam" id="PF08805"/>
    </source>
</evidence>
<name>A0A8G2C9A3_9BACT</name>
<feature type="transmembrane region" description="Helical" evidence="1">
    <location>
        <begin position="23"/>
        <end position="46"/>
    </location>
</feature>
<comment type="caution">
    <text evidence="3">The sequence shown here is derived from an EMBL/GenBank/DDBJ whole genome shotgun (WGS) entry which is preliminary data.</text>
</comment>
<keyword evidence="1" id="KW-0472">Membrane</keyword>
<sequence length="181" mass="19566">MTKFHPANTVQCPQKEIELRKQAGWLSIEVLGAILFVLIMIAASGVNFTSLFSSNNLADTEQALSTLRMQIKQLYTSSPDYTGLTSASAIKSAIIPNKMIKSNRLRNVWNGAVTIEAGTNPNTFVISLAEVPQEACTKLATYQSGSWVDVKVNGSTLSQNSIVSEAANQCTDTNTLTFTSN</sequence>
<dbReference type="AlphaFoldDB" id="A0A8G2C9A3"/>
<dbReference type="Gene3D" id="3.30.1690.10">
    <property type="entry name" value="TcpA-like pilin"/>
    <property type="match status" value="1"/>
</dbReference>
<dbReference type="RefSeq" id="WP_020000511.1">
    <property type="nucleotide sequence ID" value="NZ_CP192219.1"/>
</dbReference>
<evidence type="ECO:0000256" key="1">
    <source>
        <dbReference type="SAM" id="Phobius"/>
    </source>
</evidence>
<dbReference type="InterPro" id="IPR014911">
    <property type="entry name" value="PilS_N"/>
</dbReference>
<dbReference type="Proteomes" id="UP000184001">
    <property type="component" value="Unassembled WGS sequence"/>
</dbReference>
<proteinExistence type="predicted"/>
<organism evidence="3 4">
    <name type="scientific">Halodesulfovibrio aestuarii</name>
    <dbReference type="NCBI Taxonomy" id="126333"/>
    <lineage>
        <taxon>Bacteria</taxon>
        <taxon>Pseudomonadati</taxon>
        <taxon>Thermodesulfobacteriota</taxon>
        <taxon>Desulfovibrionia</taxon>
        <taxon>Desulfovibrionales</taxon>
        <taxon>Desulfovibrionaceae</taxon>
        <taxon>Halodesulfovibrio</taxon>
    </lineage>
</organism>
<keyword evidence="1" id="KW-0812">Transmembrane</keyword>
<gene>
    <name evidence="3" type="ORF">SAMN05660830_01527</name>
</gene>
<protein>
    <submittedName>
        <fullName evidence="3">PilS N terminal</fullName>
    </submittedName>
</protein>
<keyword evidence="1" id="KW-1133">Transmembrane helix</keyword>
<feature type="domain" description="Type 4 secretion system PilS N-terminal" evidence="2">
    <location>
        <begin position="60"/>
        <end position="181"/>
    </location>
</feature>
<evidence type="ECO:0000313" key="3">
    <source>
        <dbReference type="EMBL" id="SHJ06402.1"/>
    </source>
</evidence>
<dbReference type="Pfam" id="PF08805">
    <property type="entry name" value="PilS"/>
    <property type="match status" value="1"/>
</dbReference>
<reference evidence="3 4" key="1">
    <citation type="submission" date="2016-11" db="EMBL/GenBank/DDBJ databases">
        <authorList>
            <person name="Varghese N."/>
            <person name="Submissions S."/>
        </authorList>
    </citation>
    <scope>NUCLEOTIDE SEQUENCE [LARGE SCALE GENOMIC DNA]</scope>
    <source>
        <strain evidence="3 4">DSM 17919</strain>
    </source>
</reference>
<evidence type="ECO:0000313" key="4">
    <source>
        <dbReference type="Proteomes" id="UP000184001"/>
    </source>
</evidence>